<keyword evidence="2" id="KW-1185">Reference proteome</keyword>
<dbReference type="EMBL" id="CP061470">
    <property type="protein sequence ID" value="QNU19859.1"/>
    <property type="molecule type" value="Genomic_DNA"/>
</dbReference>
<dbReference type="AlphaFoldDB" id="A0A7H1S020"/>
<protein>
    <submittedName>
        <fullName evidence="1">Uncharacterized protein</fullName>
    </submittedName>
</protein>
<organism evidence="1 2">
    <name type="scientific">Geobacillus zalihae</name>
    <dbReference type="NCBI Taxonomy" id="213419"/>
    <lineage>
        <taxon>Bacteria</taxon>
        <taxon>Bacillati</taxon>
        <taxon>Bacillota</taxon>
        <taxon>Bacilli</taxon>
        <taxon>Bacillales</taxon>
        <taxon>Anoxybacillaceae</taxon>
        <taxon>Geobacillus</taxon>
    </lineage>
</organism>
<proteinExistence type="predicted"/>
<name>A0A7H1S020_9BACL</name>
<reference evidence="1 2" key="1">
    <citation type="submission" date="2020-09" db="EMBL/GenBank/DDBJ databases">
        <title>Complete Geobacillus genomes through the use of hybrid genome assembly.</title>
        <authorList>
            <person name="Vera D.L."/>
            <person name="Venkateswaran K."/>
            <person name="Singh N.K."/>
            <person name="Landry K."/>
        </authorList>
    </citation>
    <scope>NUCLEOTIDE SEQUENCE [LARGE SCALE GENOMIC DNA]</scope>
    <source>
        <strain evidence="1 2">SURF-189</strain>
    </source>
</reference>
<dbReference type="KEGG" id="gza:IC807_14520"/>
<gene>
    <name evidence="1" type="ORF">IC807_14520</name>
</gene>
<sequence>MDKVCGRHSPAVKRTPDYISQAYRCIPRCNLTDIRPVRPQKARPFAPQLSSAMLLRKRNDSGCLNGKNTTHSAGLLRFCNKSLLFCNGRFDTMENGDSFF</sequence>
<dbReference type="Proteomes" id="UP000516388">
    <property type="component" value="Chromosome"/>
</dbReference>
<accession>A0A7H1S020</accession>
<evidence type="ECO:0000313" key="2">
    <source>
        <dbReference type="Proteomes" id="UP000516388"/>
    </source>
</evidence>
<evidence type="ECO:0000313" key="1">
    <source>
        <dbReference type="EMBL" id="QNU19859.1"/>
    </source>
</evidence>